<dbReference type="Proteomes" id="UP001291623">
    <property type="component" value="Unassembled WGS sequence"/>
</dbReference>
<evidence type="ECO:0000256" key="1">
    <source>
        <dbReference type="SAM" id="MobiDB-lite"/>
    </source>
</evidence>
<comment type="caution">
    <text evidence="2">The sequence shown here is derived from an EMBL/GenBank/DDBJ whole genome shotgun (WGS) entry which is preliminary data.</text>
</comment>
<feature type="compositionally biased region" description="Low complexity" evidence="1">
    <location>
        <begin position="121"/>
        <end position="135"/>
    </location>
</feature>
<reference evidence="2" key="1">
    <citation type="submission" date="2023-12" db="EMBL/GenBank/DDBJ databases">
        <title>Genome assembly of Anisodus tanguticus.</title>
        <authorList>
            <person name="Wang Y.-J."/>
        </authorList>
    </citation>
    <scope>NUCLEOTIDE SEQUENCE</scope>
    <source>
        <strain evidence="2">KB-2021</strain>
        <tissue evidence="2">Leaf</tissue>
    </source>
</reference>
<feature type="region of interest" description="Disordered" evidence="1">
    <location>
        <begin position="98"/>
        <end position="151"/>
    </location>
</feature>
<dbReference type="EMBL" id="JAVYJV010000017">
    <property type="protein sequence ID" value="KAK4349299.1"/>
    <property type="molecule type" value="Genomic_DNA"/>
</dbReference>
<accession>A0AAE1V5F8</accession>
<sequence length="178" mass="19311">MLGLVKELLGDVLGLNLVNVGARLTMVSTEEIILERPRASGSNKDEAKASGDSLAQIGEKQAGAVLMVCRTYGKKGDQYWTSKWPFKDLAQLSETFMDKPPSAEAPATGGADSQKSAYVPASMRGGAAERASAGGTEMRRRNEENSVRVTNLSEDTREADLLELFRSLWSRQKSVCCH</sequence>
<gene>
    <name evidence="2" type="ORF">RND71_032054</name>
</gene>
<organism evidence="2 3">
    <name type="scientific">Anisodus tanguticus</name>
    <dbReference type="NCBI Taxonomy" id="243964"/>
    <lineage>
        <taxon>Eukaryota</taxon>
        <taxon>Viridiplantae</taxon>
        <taxon>Streptophyta</taxon>
        <taxon>Embryophyta</taxon>
        <taxon>Tracheophyta</taxon>
        <taxon>Spermatophyta</taxon>
        <taxon>Magnoliopsida</taxon>
        <taxon>eudicotyledons</taxon>
        <taxon>Gunneridae</taxon>
        <taxon>Pentapetalae</taxon>
        <taxon>asterids</taxon>
        <taxon>lamiids</taxon>
        <taxon>Solanales</taxon>
        <taxon>Solanaceae</taxon>
        <taxon>Solanoideae</taxon>
        <taxon>Hyoscyameae</taxon>
        <taxon>Anisodus</taxon>
    </lineage>
</organism>
<dbReference type="AlphaFoldDB" id="A0AAE1V5F8"/>
<feature type="compositionally biased region" description="Basic and acidic residues" evidence="1">
    <location>
        <begin position="137"/>
        <end position="146"/>
    </location>
</feature>
<keyword evidence="3" id="KW-1185">Reference proteome</keyword>
<evidence type="ECO:0000313" key="2">
    <source>
        <dbReference type="EMBL" id="KAK4349299.1"/>
    </source>
</evidence>
<proteinExistence type="predicted"/>
<protein>
    <submittedName>
        <fullName evidence="2">Uncharacterized protein</fullName>
    </submittedName>
</protein>
<evidence type="ECO:0000313" key="3">
    <source>
        <dbReference type="Proteomes" id="UP001291623"/>
    </source>
</evidence>
<name>A0AAE1V5F8_9SOLA</name>